<evidence type="ECO:0000259" key="1">
    <source>
        <dbReference type="Pfam" id="PF01966"/>
    </source>
</evidence>
<reference evidence="2" key="1">
    <citation type="submission" date="2022-10" db="EMBL/GenBank/DDBJ databases">
        <title>The WGS of Solirubrobacter ginsenosidimutans DSM 21036.</title>
        <authorList>
            <person name="Jiang Z."/>
        </authorList>
    </citation>
    <scope>NUCLEOTIDE SEQUENCE</scope>
    <source>
        <strain evidence="2">DSM 21036</strain>
    </source>
</reference>
<dbReference type="CDD" id="cd00077">
    <property type="entry name" value="HDc"/>
    <property type="match status" value="1"/>
</dbReference>
<sequence length="216" mass="23388">MTTQSMRSIAGVRVPDSPLIAEAIGYAQGLSEPYLFNHAMRSWLFAAKIGQVQAIECDEEVVAVGAILHDIGLTDGVGGDNRFEVNGANAARAFIGERGLSDRRAQLVWDLVALNSTASIALHKEPEVALGTMGIGLDYGGFGFEALIPPEDMAAILEAFPRLKMKQSFAETCRHLVEARPETSSDNFLRDFGERFVPGYQPVSTVDLLMNAPFAE</sequence>
<evidence type="ECO:0000313" key="3">
    <source>
        <dbReference type="Proteomes" id="UP001149140"/>
    </source>
</evidence>
<dbReference type="PANTHER" id="PTHR35569">
    <property type="entry name" value="CYANAMIDE HYDRATASE DDI2-RELATED"/>
    <property type="match status" value="1"/>
</dbReference>
<dbReference type="InterPro" id="IPR003607">
    <property type="entry name" value="HD/PDEase_dom"/>
</dbReference>
<keyword evidence="3" id="KW-1185">Reference proteome</keyword>
<dbReference type="RefSeq" id="WP_270046287.1">
    <property type="nucleotide sequence ID" value="NZ_JAPDOD010000085.1"/>
</dbReference>
<dbReference type="Proteomes" id="UP001149140">
    <property type="component" value="Unassembled WGS sequence"/>
</dbReference>
<dbReference type="SUPFAM" id="SSF109604">
    <property type="entry name" value="HD-domain/PDEase-like"/>
    <property type="match status" value="1"/>
</dbReference>
<evidence type="ECO:0000313" key="2">
    <source>
        <dbReference type="EMBL" id="MDA0167034.1"/>
    </source>
</evidence>
<organism evidence="2 3">
    <name type="scientific">Solirubrobacter ginsenosidimutans</name>
    <dbReference type="NCBI Taxonomy" id="490573"/>
    <lineage>
        <taxon>Bacteria</taxon>
        <taxon>Bacillati</taxon>
        <taxon>Actinomycetota</taxon>
        <taxon>Thermoleophilia</taxon>
        <taxon>Solirubrobacterales</taxon>
        <taxon>Solirubrobacteraceae</taxon>
        <taxon>Solirubrobacter</taxon>
    </lineage>
</organism>
<gene>
    <name evidence="2" type="ORF">OM076_42630</name>
</gene>
<dbReference type="AlphaFoldDB" id="A0A9X3N221"/>
<dbReference type="Gene3D" id="1.10.3210.10">
    <property type="entry name" value="Hypothetical protein af1432"/>
    <property type="match status" value="1"/>
</dbReference>
<comment type="caution">
    <text evidence="2">The sequence shown here is derived from an EMBL/GenBank/DDBJ whole genome shotgun (WGS) entry which is preliminary data.</text>
</comment>
<proteinExistence type="predicted"/>
<name>A0A9X3N221_9ACTN</name>
<dbReference type="Pfam" id="PF01966">
    <property type="entry name" value="HD"/>
    <property type="match status" value="1"/>
</dbReference>
<feature type="domain" description="HD" evidence="1">
    <location>
        <begin position="36"/>
        <end position="116"/>
    </location>
</feature>
<protein>
    <submittedName>
        <fullName evidence="2">HD domain-containing protein</fullName>
    </submittedName>
</protein>
<accession>A0A9X3N221</accession>
<dbReference type="EMBL" id="JAPDOD010000085">
    <property type="protein sequence ID" value="MDA0167034.1"/>
    <property type="molecule type" value="Genomic_DNA"/>
</dbReference>
<dbReference type="PANTHER" id="PTHR35569:SF1">
    <property type="entry name" value="CYANAMIDE HYDRATASE DDI2-RELATED"/>
    <property type="match status" value="1"/>
</dbReference>
<dbReference type="InterPro" id="IPR006674">
    <property type="entry name" value="HD_domain"/>
</dbReference>